<dbReference type="PROSITE" id="PS50835">
    <property type="entry name" value="IG_LIKE"/>
    <property type="match status" value="1"/>
</dbReference>
<dbReference type="Pfam" id="PF07686">
    <property type="entry name" value="V-set"/>
    <property type="match status" value="1"/>
</dbReference>
<dbReference type="SMART" id="SM00409">
    <property type="entry name" value="IG"/>
    <property type="match status" value="1"/>
</dbReference>
<accession>A0A6I8PP71</accession>
<name>A0A6I8PP71_ORNAN</name>
<feature type="region of interest" description="Disordered" evidence="4">
    <location>
        <begin position="1"/>
        <end position="21"/>
    </location>
</feature>
<evidence type="ECO:0000259" key="5">
    <source>
        <dbReference type="PROSITE" id="PS50835"/>
    </source>
</evidence>
<evidence type="ECO:0000256" key="4">
    <source>
        <dbReference type="SAM" id="MobiDB-lite"/>
    </source>
</evidence>
<dbReference type="InParanoid" id="A0A6I8PP71"/>
<organism evidence="6 7">
    <name type="scientific">Ornithorhynchus anatinus</name>
    <name type="common">Duckbill platypus</name>
    <dbReference type="NCBI Taxonomy" id="9258"/>
    <lineage>
        <taxon>Eukaryota</taxon>
        <taxon>Metazoa</taxon>
        <taxon>Chordata</taxon>
        <taxon>Craniata</taxon>
        <taxon>Vertebrata</taxon>
        <taxon>Euteleostomi</taxon>
        <taxon>Mammalia</taxon>
        <taxon>Monotremata</taxon>
        <taxon>Ornithorhynchidae</taxon>
        <taxon>Ornithorhynchus</taxon>
    </lineage>
</organism>
<reference evidence="6" key="3">
    <citation type="submission" date="2025-09" db="UniProtKB">
        <authorList>
            <consortium name="Ensembl"/>
        </authorList>
    </citation>
    <scope>IDENTIFICATION</scope>
    <source>
        <strain evidence="6">Glennie</strain>
    </source>
</reference>
<dbReference type="InterPro" id="IPR003599">
    <property type="entry name" value="Ig_sub"/>
</dbReference>
<evidence type="ECO:0000256" key="3">
    <source>
        <dbReference type="ARBA" id="ARBA00043265"/>
    </source>
</evidence>
<dbReference type="OMA" id="QGCTNNS"/>
<evidence type="ECO:0000313" key="7">
    <source>
        <dbReference type="Proteomes" id="UP000002279"/>
    </source>
</evidence>
<dbReference type="Gene3D" id="2.60.40.10">
    <property type="entry name" value="Immunoglobulins"/>
    <property type="match status" value="1"/>
</dbReference>
<dbReference type="InterPro" id="IPR013783">
    <property type="entry name" value="Ig-like_fold"/>
</dbReference>
<protein>
    <recommendedName>
        <fullName evidence="5">Ig-like domain-containing protein</fullName>
    </recommendedName>
</protein>
<keyword evidence="7" id="KW-1185">Reference proteome</keyword>
<evidence type="ECO:0000256" key="2">
    <source>
        <dbReference type="ARBA" id="ARBA00023130"/>
    </source>
</evidence>
<reference evidence="6 7" key="1">
    <citation type="journal article" date="2008" name="Nature">
        <title>Genome analysis of the platypus reveals unique signatures of evolution.</title>
        <authorList>
            <person name="Warren W.C."/>
            <person name="Hillier L.W."/>
            <person name="Marshall Graves J.A."/>
            <person name="Birney E."/>
            <person name="Ponting C.P."/>
            <person name="Grutzner F."/>
            <person name="Belov K."/>
            <person name="Miller W."/>
            <person name="Clarke L."/>
            <person name="Chinwalla A.T."/>
            <person name="Yang S.P."/>
            <person name="Heger A."/>
            <person name="Locke D.P."/>
            <person name="Miethke P."/>
            <person name="Waters P.D."/>
            <person name="Veyrunes F."/>
            <person name="Fulton L."/>
            <person name="Fulton B."/>
            <person name="Graves T."/>
            <person name="Wallis J."/>
            <person name="Puente X.S."/>
            <person name="Lopez-Otin C."/>
            <person name="Ordonez G.R."/>
            <person name="Eichler E.E."/>
            <person name="Chen L."/>
            <person name="Cheng Z."/>
            <person name="Deakin J.E."/>
            <person name="Alsop A."/>
            <person name="Thompson K."/>
            <person name="Kirby P."/>
            <person name="Papenfuss A.T."/>
            <person name="Wakefield M.J."/>
            <person name="Olender T."/>
            <person name="Lancet D."/>
            <person name="Huttley G.A."/>
            <person name="Smit A.F."/>
            <person name="Pask A."/>
            <person name="Temple-Smith P."/>
            <person name="Batzer M.A."/>
            <person name="Walker J.A."/>
            <person name="Konkel M.K."/>
            <person name="Harris R.S."/>
            <person name="Whittington C.M."/>
            <person name="Wong E.S."/>
            <person name="Gemmell N.J."/>
            <person name="Buschiazzo E."/>
            <person name="Vargas Jentzsch I.M."/>
            <person name="Merkel A."/>
            <person name="Schmitz J."/>
            <person name="Zemann A."/>
            <person name="Churakov G."/>
            <person name="Kriegs J.O."/>
            <person name="Brosius J."/>
            <person name="Murchison E.P."/>
            <person name="Sachidanandam R."/>
            <person name="Smith C."/>
            <person name="Hannon G.J."/>
            <person name="Tsend-Ayush E."/>
            <person name="McMillan D."/>
            <person name="Attenborough R."/>
            <person name="Rens W."/>
            <person name="Ferguson-Smith M."/>
            <person name="Lefevre C.M."/>
            <person name="Sharp J.A."/>
            <person name="Nicholas K.R."/>
            <person name="Ray D.A."/>
            <person name="Kube M."/>
            <person name="Reinhardt R."/>
            <person name="Pringle T.H."/>
            <person name="Taylor J."/>
            <person name="Jones R.C."/>
            <person name="Nixon B."/>
            <person name="Dacheux J.L."/>
            <person name="Niwa H."/>
            <person name="Sekita Y."/>
            <person name="Huang X."/>
            <person name="Stark A."/>
            <person name="Kheradpour P."/>
            <person name="Kellis M."/>
            <person name="Flicek P."/>
            <person name="Chen Y."/>
            <person name="Webber C."/>
            <person name="Hardison R."/>
            <person name="Nelson J."/>
            <person name="Hallsworth-Pepin K."/>
            <person name="Delehaunty K."/>
            <person name="Markovic C."/>
            <person name="Minx P."/>
            <person name="Feng Y."/>
            <person name="Kremitzki C."/>
            <person name="Mitreva M."/>
            <person name="Glasscock J."/>
            <person name="Wylie T."/>
            <person name="Wohldmann P."/>
            <person name="Thiru P."/>
            <person name="Nhan M.N."/>
            <person name="Pohl C.S."/>
            <person name="Smith S.M."/>
            <person name="Hou S."/>
            <person name="Nefedov M."/>
            <person name="de Jong P.J."/>
            <person name="Renfree M.B."/>
            <person name="Mardis E.R."/>
            <person name="Wilson R.K."/>
        </authorList>
    </citation>
    <scope>NUCLEOTIDE SEQUENCE [LARGE SCALE GENOMIC DNA]</scope>
    <source>
        <strain evidence="6 7">Glennie</strain>
    </source>
</reference>
<dbReference type="SMART" id="SM00406">
    <property type="entry name" value="IGv"/>
    <property type="match status" value="1"/>
</dbReference>
<reference evidence="6" key="2">
    <citation type="submission" date="2025-08" db="UniProtKB">
        <authorList>
            <consortium name="Ensembl"/>
        </authorList>
    </citation>
    <scope>IDENTIFICATION</scope>
    <source>
        <strain evidence="6">Glennie</strain>
    </source>
</reference>
<dbReference type="GO" id="GO:0016064">
    <property type="term" value="P:immunoglobulin mediated immune response"/>
    <property type="evidence" value="ECO:0000318"/>
    <property type="project" value="GO_Central"/>
</dbReference>
<dbReference type="Proteomes" id="UP000002279">
    <property type="component" value="Chromosome 2"/>
</dbReference>
<evidence type="ECO:0000256" key="1">
    <source>
        <dbReference type="ARBA" id="ARBA00022859"/>
    </source>
</evidence>
<feature type="domain" description="Ig-like" evidence="5">
    <location>
        <begin position="111"/>
        <end position="210"/>
    </location>
</feature>
<keyword evidence="1" id="KW-0391">Immunity</keyword>
<proteinExistence type="predicted"/>
<keyword evidence="3" id="KW-1280">Immunoglobulin</keyword>
<dbReference type="PANTHER" id="PTHR23266">
    <property type="entry name" value="IMMUNOGLOBULIN HEAVY CHAIN"/>
    <property type="match status" value="1"/>
</dbReference>
<dbReference type="InterPro" id="IPR036179">
    <property type="entry name" value="Ig-like_dom_sf"/>
</dbReference>
<dbReference type="AlphaFoldDB" id="A0A6I8PP71"/>
<dbReference type="InterPro" id="IPR007110">
    <property type="entry name" value="Ig-like_dom"/>
</dbReference>
<dbReference type="InterPro" id="IPR050199">
    <property type="entry name" value="IgHV"/>
</dbReference>
<dbReference type="Ensembl" id="ENSOANT00000059161.1">
    <property type="protein sequence ID" value="ENSOANP00000053461.1"/>
    <property type="gene ID" value="ENSOANG00000049881.1"/>
</dbReference>
<dbReference type="GO" id="GO:0019814">
    <property type="term" value="C:immunoglobulin complex"/>
    <property type="evidence" value="ECO:0007669"/>
    <property type="project" value="UniProtKB-KW"/>
</dbReference>
<evidence type="ECO:0000313" key="6">
    <source>
        <dbReference type="Ensembl" id="ENSOANP00000053461.1"/>
    </source>
</evidence>
<dbReference type="InterPro" id="IPR013106">
    <property type="entry name" value="Ig_V-set"/>
</dbReference>
<dbReference type="GO" id="GO:0003823">
    <property type="term" value="F:antigen binding"/>
    <property type="evidence" value="ECO:0000318"/>
    <property type="project" value="GO_Central"/>
</dbReference>
<dbReference type="GeneTree" id="ENSGT01050000244936"/>
<sequence length="211" mass="23281">MSPILTSGWGEGQREGGSELDQARTTGRADLMAYWLFPPPLSCPPASKYHCLDFLLNRDLLAGLLTSHIPLPGSGHNMLVQIQLLWLLSALTGSMGEVQLVESGGGVKYSGESLHLSCQTSGFDFGSYAMNWYRDAPGKSREFVASIIDWYYIKYADEVKGRFTISRDNAKSQLYLQMDSLRVEDTARYICHVHSEGTQGGSFNSSRVLSA</sequence>
<dbReference type="GO" id="GO:0005576">
    <property type="term" value="C:extracellular region"/>
    <property type="evidence" value="ECO:0007669"/>
    <property type="project" value="UniProtKB-ARBA"/>
</dbReference>
<keyword evidence="2" id="KW-1064">Adaptive immunity</keyword>
<dbReference type="SUPFAM" id="SSF48726">
    <property type="entry name" value="Immunoglobulin"/>
    <property type="match status" value="1"/>
</dbReference>
<dbReference type="Bgee" id="ENSOANG00000049881">
    <property type="expression patterns" value="Expressed in liver and 3 other cell types or tissues"/>
</dbReference>